<feature type="domain" description="F-box" evidence="2">
    <location>
        <begin position="32"/>
        <end position="71"/>
    </location>
</feature>
<sequence>MCCIALFFFSTLLCSCIQDVQEDCPRPDVDFISKMPDLVLVDILSRLPLKQAVTTGVLSPRWRFVWCSLNKLDFVGSTTLAKMDGKLCDLERAKYINQVNNVIGSLRSHTSPMLQSIKISFDLDKTCFKDINNWLRFALDKKVEVLEMDLRVTKENYEFPLPLSDGNMVCLSERPSSSSMVVETMPFKKLSLLFVNVSDLTLKLLLKNSPNLEMLYIHGSELLADVDVGGQDINIKHFTLTGNLEVQSVSLNDFDLEKFHYIGRDIVIRLRNLPKIKEVCIGIVSVGLKNNVFTAISSVASYLEVLNLSIDRREEDLNIKAIPGLPNVKTLKLTIQTEKYDSLIAFIEIAKKCPKLKTFVVSLCWCTPITRNKTQYPAIGHHFPHLKHLEIGGYRGLVSDFQIALYMMGNAFDTLKKIVIDPSIHPFDELVLNAEESLKREEAGRSHAKSELSQCLPPGVELVIH</sequence>
<feature type="domain" description="At1g61320/AtMIF1 LRR" evidence="3">
    <location>
        <begin position="107"/>
        <end position="421"/>
    </location>
</feature>
<dbReference type="PANTHER" id="PTHR34145:SF68">
    <property type="entry name" value="FBD DOMAIN-CONTAINING PROTEIN"/>
    <property type="match status" value="1"/>
</dbReference>
<dbReference type="Gene3D" id="3.80.10.10">
    <property type="entry name" value="Ribonuclease Inhibitor"/>
    <property type="match status" value="1"/>
</dbReference>
<gene>
    <name evidence="4" type="ORF">CTI12_AA564270</name>
</gene>
<evidence type="ECO:0000259" key="2">
    <source>
        <dbReference type="Pfam" id="PF00646"/>
    </source>
</evidence>
<feature type="signal peptide" evidence="1">
    <location>
        <begin position="1"/>
        <end position="22"/>
    </location>
</feature>
<reference evidence="4 5" key="1">
    <citation type="journal article" date="2018" name="Mol. Plant">
        <title>The genome of Artemisia annua provides insight into the evolution of Asteraceae family and artemisinin biosynthesis.</title>
        <authorList>
            <person name="Shen Q."/>
            <person name="Zhang L."/>
            <person name="Liao Z."/>
            <person name="Wang S."/>
            <person name="Yan T."/>
            <person name="Shi P."/>
            <person name="Liu M."/>
            <person name="Fu X."/>
            <person name="Pan Q."/>
            <person name="Wang Y."/>
            <person name="Lv Z."/>
            <person name="Lu X."/>
            <person name="Zhang F."/>
            <person name="Jiang W."/>
            <person name="Ma Y."/>
            <person name="Chen M."/>
            <person name="Hao X."/>
            <person name="Li L."/>
            <person name="Tang Y."/>
            <person name="Lv G."/>
            <person name="Zhou Y."/>
            <person name="Sun X."/>
            <person name="Brodelius P.E."/>
            <person name="Rose J.K.C."/>
            <person name="Tang K."/>
        </authorList>
    </citation>
    <scope>NUCLEOTIDE SEQUENCE [LARGE SCALE GENOMIC DNA]</scope>
    <source>
        <strain evidence="5">cv. Huhao1</strain>
        <tissue evidence="4">Leaf</tissue>
    </source>
</reference>
<evidence type="ECO:0000313" key="4">
    <source>
        <dbReference type="EMBL" id="PWA40260.1"/>
    </source>
</evidence>
<dbReference type="CDD" id="cd22160">
    <property type="entry name" value="F-box_AtFBL13-like"/>
    <property type="match status" value="1"/>
</dbReference>
<dbReference type="InterPro" id="IPR001810">
    <property type="entry name" value="F-box_dom"/>
</dbReference>
<keyword evidence="1" id="KW-0732">Signal</keyword>
<dbReference type="SUPFAM" id="SSF81383">
    <property type="entry name" value="F-box domain"/>
    <property type="match status" value="1"/>
</dbReference>
<dbReference type="InterPro" id="IPR055357">
    <property type="entry name" value="LRR_At1g61320_AtMIF1"/>
</dbReference>
<dbReference type="SUPFAM" id="SSF52047">
    <property type="entry name" value="RNI-like"/>
    <property type="match status" value="1"/>
</dbReference>
<dbReference type="InterPro" id="IPR053781">
    <property type="entry name" value="F-box_AtFBL13-like"/>
</dbReference>
<dbReference type="STRING" id="35608.A0A2U1KU32"/>
<name>A0A2U1KU32_ARTAN</name>
<evidence type="ECO:0000256" key="1">
    <source>
        <dbReference type="SAM" id="SignalP"/>
    </source>
</evidence>
<feature type="chain" id="PRO_5015470470" evidence="1">
    <location>
        <begin position="23"/>
        <end position="465"/>
    </location>
</feature>
<dbReference type="Pfam" id="PF00646">
    <property type="entry name" value="F-box"/>
    <property type="match status" value="1"/>
</dbReference>
<evidence type="ECO:0000313" key="5">
    <source>
        <dbReference type="Proteomes" id="UP000245207"/>
    </source>
</evidence>
<dbReference type="Proteomes" id="UP000245207">
    <property type="component" value="Unassembled WGS sequence"/>
</dbReference>
<dbReference type="InterPro" id="IPR053772">
    <property type="entry name" value="At1g61320/At1g61330-like"/>
</dbReference>
<proteinExistence type="predicted"/>
<dbReference type="PANTHER" id="PTHR34145">
    <property type="entry name" value="OS02G0105600 PROTEIN"/>
    <property type="match status" value="1"/>
</dbReference>
<comment type="caution">
    <text evidence="4">The sequence shown here is derived from an EMBL/GenBank/DDBJ whole genome shotgun (WGS) entry which is preliminary data.</text>
</comment>
<dbReference type="InterPro" id="IPR036047">
    <property type="entry name" value="F-box-like_dom_sf"/>
</dbReference>
<organism evidence="4 5">
    <name type="scientific">Artemisia annua</name>
    <name type="common">Sweet wormwood</name>
    <dbReference type="NCBI Taxonomy" id="35608"/>
    <lineage>
        <taxon>Eukaryota</taxon>
        <taxon>Viridiplantae</taxon>
        <taxon>Streptophyta</taxon>
        <taxon>Embryophyta</taxon>
        <taxon>Tracheophyta</taxon>
        <taxon>Spermatophyta</taxon>
        <taxon>Magnoliopsida</taxon>
        <taxon>eudicotyledons</taxon>
        <taxon>Gunneridae</taxon>
        <taxon>Pentapetalae</taxon>
        <taxon>asterids</taxon>
        <taxon>campanulids</taxon>
        <taxon>Asterales</taxon>
        <taxon>Asteraceae</taxon>
        <taxon>Asteroideae</taxon>
        <taxon>Anthemideae</taxon>
        <taxon>Artemisiinae</taxon>
        <taxon>Artemisia</taxon>
    </lineage>
</organism>
<dbReference type="EMBL" id="PKPP01013933">
    <property type="protein sequence ID" value="PWA40260.1"/>
    <property type="molecule type" value="Genomic_DNA"/>
</dbReference>
<dbReference type="AlphaFoldDB" id="A0A2U1KU32"/>
<protein>
    <submittedName>
        <fullName evidence="4">F-box domain, FBD domain, Leucine-rich repeat domain, L domain-like protein</fullName>
    </submittedName>
</protein>
<dbReference type="Pfam" id="PF23622">
    <property type="entry name" value="LRR_At1g61320_AtMIF1"/>
    <property type="match status" value="1"/>
</dbReference>
<dbReference type="InterPro" id="IPR032675">
    <property type="entry name" value="LRR_dom_sf"/>
</dbReference>
<evidence type="ECO:0000259" key="3">
    <source>
        <dbReference type="Pfam" id="PF23622"/>
    </source>
</evidence>
<accession>A0A2U1KU32</accession>
<keyword evidence="5" id="KW-1185">Reference proteome</keyword>
<dbReference type="OrthoDB" id="1351501at2759"/>